<feature type="domain" description="HMA" evidence="17">
    <location>
        <begin position="2"/>
        <end position="67"/>
    </location>
</feature>
<dbReference type="SUPFAM" id="SSF56784">
    <property type="entry name" value="HAD-like"/>
    <property type="match status" value="1"/>
</dbReference>
<dbReference type="PROSITE" id="PS50846">
    <property type="entry name" value="HMA_2"/>
    <property type="match status" value="1"/>
</dbReference>
<evidence type="ECO:0000256" key="4">
    <source>
        <dbReference type="ARBA" id="ARBA00022553"/>
    </source>
</evidence>
<comment type="subcellular location">
    <subcellularLocation>
        <location evidence="2 16">Cell membrane</location>
    </subcellularLocation>
    <subcellularLocation>
        <location evidence="1">Endomembrane system</location>
        <topology evidence="1">Multi-pass membrane protein</topology>
    </subcellularLocation>
</comment>
<protein>
    <recommendedName>
        <fullName evidence="14">Copper-transporting ATPase</fullName>
        <ecNumber evidence="13">7.2.2.9</ecNumber>
    </recommendedName>
</protein>
<keyword evidence="9" id="KW-1278">Translocase</keyword>
<dbReference type="GO" id="GO:0012505">
    <property type="term" value="C:endomembrane system"/>
    <property type="evidence" value="ECO:0007669"/>
    <property type="project" value="UniProtKB-SubCell"/>
</dbReference>
<dbReference type="InterPro" id="IPR044492">
    <property type="entry name" value="P_typ_ATPase_HD_dom"/>
</dbReference>
<feature type="transmembrane region" description="Helical" evidence="16">
    <location>
        <begin position="86"/>
        <end position="103"/>
    </location>
</feature>
<keyword evidence="8 16" id="KW-0067">ATP-binding</keyword>
<dbReference type="InterPro" id="IPR059000">
    <property type="entry name" value="ATPase_P-type_domA"/>
</dbReference>
<dbReference type="InterPro" id="IPR018303">
    <property type="entry name" value="ATPase_P-typ_P_site"/>
</dbReference>
<dbReference type="InterPro" id="IPR006121">
    <property type="entry name" value="HMA_dom"/>
</dbReference>
<dbReference type="InterPro" id="IPR001757">
    <property type="entry name" value="P_typ_ATPase"/>
</dbReference>
<dbReference type="GO" id="GO:0043682">
    <property type="term" value="F:P-type divalent copper transporter activity"/>
    <property type="evidence" value="ECO:0007669"/>
    <property type="project" value="UniProtKB-EC"/>
</dbReference>
<evidence type="ECO:0000256" key="16">
    <source>
        <dbReference type="RuleBase" id="RU362081"/>
    </source>
</evidence>
<dbReference type="InterPro" id="IPR027256">
    <property type="entry name" value="P-typ_ATPase_IB"/>
</dbReference>
<dbReference type="GO" id="GO:0005507">
    <property type="term" value="F:copper ion binding"/>
    <property type="evidence" value="ECO:0007669"/>
    <property type="project" value="TreeGrafter"/>
</dbReference>
<dbReference type="PROSITE" id="PS00154">
    <property type="entry name" value="ATPASE_E1_E2"/>
    <property type="match status" value="1"/>
</dbReference>
<comment type="caution">
    <text evidence="18">The sequence shown here is derived from an EMBL/GenBank/DDBJ whole genome shotgun (WGS) entry which is preliminary data.</text>
</comment>
<comment type="similarity">
    <text evidence="3 16">Belongs to the cation transport ATPase (P-type) (TC 3.A.3) family. Type IB subfamily.</text>
</comment>
<keyword evidence="5 16" id="KW-0812">Transmembrane</keyword>
<dbReference type="Pfam" id="PF00122">
    <property type="entry name" value="E1-E2_ATPase"/>
    <property type="match status" value="1"/>
</dbReference>
<dbReference type="SFLD" id="SFLDG00002">
    <property type="entry name" value="C1.7:_P-type_atpase_like"/>
    <property type="match status" value="1"/>
</dbReference>
<feature type="transmembrane region" description="Helical" evidence="16">
    <location>
        <begin position="658"/>
        <end position="679"/>
    </location>
</feature>
<dbReference type="GO" id="GO:0016887">
    <property type="term" value="F:ATP hydrolysis activity"/>
    <property type="evidence" value="ECO:0007669"/>
    <property type="project" value="InterPro"/>
</dbReference>
<keyword evidence="6 16" id="KW-0479">Metal-binding</keyword>
<organism evidence="18 19">
    <name type="scientific">Campylobacter novaezeelandiae</name>
    <dbReference type="NCBI Taxonomy" id="2267891"/>
    <lineage>
        <taxon>Bacteria</taxon>
        <taxon>Pseudomonadati</taxon>
        <taxon>Campylobacterota</taxon>
        <taxon>Epsilonproteobacteria</taxon>
        <taxon>Campylobacterales</taxon>
        <taxon>Campylobacteraceae</taxon>
        <taxon>Campylobacter</taxon>
    </lineage>
</organism>
<dbReference type="GO" id="GO:0005886">
    <property type="term" value="C:plasma membrane"/>
    <property type="evidence" value="ECO:0007669"/>
    <property type="project" value="UniProtKB-SubCell"/>
</dbReference>
<dbReference type="InterPro" id="IPR036412">
    <property type="entry name" value="HAD-like_sf"/>
</dbReference>
<dbReference type="RefSeq" id="WP_131165826.1">
    <property type="nucleotide sequence ID" value="NZ_CP076657.1"/>
</dbReference>
<dbReference type="Proteomes" id="UP000292583">
    <property type="component" value="Unassembled WGS sequence"/>
</dbReference>
<dbReference type="SFLD" id="SFLDS00003">
    <property type="entry name" value="Haloacid_Dehalogenase"/>
    <property type="match status" value="1"/>
</dbReference>
<dbReference type="GO" id="GO:0055070">
    <property type="term" value="P:copper ion homeostasis"/>
    <property type="evidence" value="ECO:0007669"/>
    <property type="project" value="TreeGrafter"/>
</dbReference>
<evidence type="ECO:0000256" key="8">
    <source>
        <dbReference type="ARBA" id="ARBA00022840"/>
    </source>
</evidence>
<evidence type="ECO:0000256" key="6">
    <source>
        <dbReference type="ARBA" id="ARBA00022723"/>
    </source>
</evidence>
<dbReference type="PANTHER" id="PTHR43520:SF8">
    <property type="entry name" value="P-TYPE CU(+) TRANSPORTER"/>
    <property type="match status" value="1"/>
</dbReference>
<feature type="transmembrane region" description="Helical" evidence="16">
    <location>
        <begin position="115"/>
        <end position="134"/>
    </location>
</feature>
<dbReference type="InterPro" id="IPR023299">
    <property type="entry name" value="ATPase_P-typ_cyto_dom_N"/>
</dbReference>
<dbReference type="InterPro" id="IPR023214">
    <property type="entry name" value="HAD_sf"/>
</dbReference>
<dbReference type="Pfam" id="PF00702">
    <property type="entry name" value="Hydrolase"/>
    <property type="match status" value="1"/>
</dbReference>
<comment type="function">
    <text evidence="12">Probably involved in copper export.</text>
</comment>
<evidence type="ECO:0000256" key="10">
    <source>
        <dbReference type="ARBA" id="ARBA00022989"/>
    </source>
</evidence>
<keyword evidence="4" id="KW-0597">Phosphoprotein</keyword>
<evidence type="ECO:0000256" key="9">
    <source>
        <dbReference type="ARBA" id="ARBA00022967"/>
    </source>
</evidence>
<dbReference type="Pfam" id="PF00403">
    <property type="entry name" value="HMA"/>
    <property type="match status" value="1"/>
</dbReference>
<evidence type="ECO:0000313" key="18">
    <source>
        <dbReference type="EMBL" id="TBR81119.1"/>
    </source>
</evidence>
<keyword evidence="16" id="KW-1003">Cell membrane</keyword>
<sequence length="714" mass="80283">MQELKIKIGKMTCVNCANSIEKISKKIEGVKDASISYVNSSGVFLLEDDKVKSDLFKKIKNLGYEILDEGQDLEKYKLKQFSKMKLNLFLSVILSTLIMYFEMFVKNSFSKDMQLLFSIFAIFYCGRSFFINAIKGLKYKNLDMNTLVALGSFMAFVYSLLVYFKVFEKDEHLYFSGASMIISFVLFGKLLEEYAKFKAQDYQKKINNLNTKKANILVNNEFKEIPSSFVKVNDILIVKEGESIVADGIVIEGKAELDTSFLTGEFLPVLKQKDSEVSAGSIVLNGFLKIKVSKKSMDSTLEQIKDLIFKAGNIKTPITTLVDKISAYFVGFIIIIASIVFIFWSLKSGFNEAFLYACAVILISCPCALGLATPIAIVVALASAAKRSILVKNPSALENLNQIKEVIFDKTGTLTQNELKIYKHNLSEENFKFLAQIESFSSHPIAKAIFKDLNLDFHSLKGEVKMYIGKGLEYKEQGVTYLAGNENFLKEKGIDTSKTKEFFKKFLDKAPVHVYFSKDKECLGGVCLSNALKQEVKDLILSLKQRKIHSVILSGDNEKSVRQIAKELNIDEFYANLKPHEKLNFIQERQKKNSIIFVGDGINDAPSLNLANVGISFAKANDLAKESGDFILIKDDLRLIDLCFKISYKTRSIIKLNLFWAFFYNTLCIPIAAGFVPFITLNPHLAALAMCFSSIAVVLNSLRLKNLALQEAKL</sequence>
<evidence type="ECO:0000256" key="13">
    <source>
        <dbReference type="ARBA" id="ARBA00038904"/>
    </source>
</evidence>
<accession>A0A4V2JQI3</accession>
<keyword evidence="7 16" id="KW-0547">Nucleotide-binding</keyword>
<feature type="transmembrane region" description="Helical" evidence="16">
    <location>
        <begin position="353"/>
        <end position="382"/>
    </location>
</feature>
<evidence type="ECO:0000256" key="11">
    <source>
        <dbReference type="ARBA" id="ARBA00023136"/>
    </source>
</evidence>
<evidence type="ECO:0000256" key="2">
    <source>
        <dbReference type="ARBA" id="ARBA00004236"/>
    </source>
</evidence>
<comment type="catalytic activity">
    <reaction evidence="15">
        <text>Cu(2+)(in) + ATP + H2O = Cu(2+)(out) + ADP + phosphate + H(+)</text>
        <dbReference type="Rhea" id="RHEA:10376"/>
        <dbReference type="ChEBI" id="CHEBI:15377"/>
        <dbReference type="ChEBI" id="CHEBI:15378"/>
        <dbReference type="ChEBI" id="CHEBI:29036"/>
        <dbReference type="ChEBI" id="CHEBI:30616"/>
        <dbReference type="ChEBI" id="CHEBI:43474"/>
        <dbReference type="ChEBI" id="CHEBI:456216"/>
        <dbReference type="EC" id="7.2.2.9"/>
    </reaction>
</comment>
<evidence type="ECO:0000256" key="3">
    <source>
        <dbReference type="ARBA" id="ARBA00006024"/>
    </source>
</evidence>
<dbReference type="PANTHER" id="PTHR43520">
    <property type="entry name" value="ATP7, ISOFORM B"/>
    <property type="match status" value="1"/>
</dbReference>
<keyword evidence="11 16" id="KW-0472">Membrane</keyword>
<reference evidence="18 19" key="1">
    <citation type="submission" date="2018-07" db="EMBL/GenBank/DDBJ databases">
        <title>Campylobacter zealandensis sp. nov., isolated from birds and water in New Zealand.</title>
        <authorList>
            <person name="Wilkinson D.A."/>
            <person name="Biggs P.J."/>
            <person name="French N.P."/>
            <person name="Midwinter A.C."/>
        </authorList>
    </citation>
    <scope>NUCLEOTIDE SEQUENCE [LARGE SCALE GENOMIC DNA]</scope>
    <source>
        <strain evidence="18 19">B423b</strain>
    </source>
</reference>
<dbReference type="GO" id="GO:0005524">
    <property type="term" value="F:ATP binding"/>
    <property type="evidence" value="ECO:0007669"/>
    <property type="project" value="UniProtKB-UniRule"/>
</dbReference>
<evidence type="ECO:0000256" key="15">
    <source>
        <dbReference type="ARBA" id="ARBA00047424"/>
    </source>
</evidence>
<proteinExistence type="inferred from homology"/>
<evidence type="ECO:0000256" key="14">
    <source>
        <dbReference type="ARBA" id="ARBA00040690"/>
    </source>
</evidence>
<keyword evidence="10 16" id="KW-1133">Transmembrane helix</keyword>
<dbReference type="EMBL" id="QPGR01000007">
    <property type="protein sequence ID" value="TBR81119.1"/>
    <property type="molecule type" value="Genomic_DNA"/>
</dbReference>
<evidence type="ECO:0000259" key="17">
    <source>
        <dbReference type="PROSITE" id="PS50846"/>
    </source>
</evidence>
<dbReference type="Gene3D" id="2.70.150.10">
    <property type="entry name" value="Calcium-transporting ATPase, cytoplasmic transduction domain A"/>
    <property type="match status" value="1"/>
</dbReference>
<dbReference type="SUPFAM" id="SSF81665">
    <property type="entry name" value="Calcium ATPase, transmembrane domain M"/>
    <property type="match status" value="1"/>
</dbReference>
<dbReference type="SUPFAM" id="SSF81653">
    <property type="entry name" value="Calcium ATPase, transduction domain A"/>
    <property type="match status" value="1"/>
</dbReference>
<evidence type="ECO:0000256" key="7">
    <source>
        <dbReference type="ARBA" id="ARBA00022741"/>
    </source>
</evidence>
<dbReference type="Gene3D" id="3.40.50.1000">
    <property type="entry name" value="HAD superfamily/HAD-like"/>
    <property type="match status" value="1"/>
</dbReference>
<evidence type="ECO:0000256" key="1">
    <source>
        <dbReference type="ARBA" id="ARBA00004127"/>
    </source>
</evidence>
<dbReference type="NCBIfam" id="TIGR01494">
    <property type="entry name" value="ATPase_P-type"/>
    <property type="match status" value="1"/>
</dbReference>
<dbReference type="CDD" id="cd00371">
    <property type="entry name" value="HMA"/>
    <property type="match status" value="1"/>
</dbReference>
<dbReference type="NCBIfam" id="TIGR01525">
    <property type="entry name" value="ATPase-IB_hvy"/>
    <property type="match status" value="1"/>
</dbReference>
<feature type="transmembrane region" description="Helical" evidence="16">
    <location>
        <begin position="146"/>
        <end position="166"/>
    </location>
</feature>
<dbReference type="PRINTS" id="PR00943">
    <property type="entry name" value="CUATPASE"/>
</dbReference>
<dbReference type="EC" id="7.2.2.9" evidence="13"/>
<evidence type="ECO:0000313" key="19">
    <source>
        <dbReference type="Proteomes" id="UP000292583"/>
    </source>
</evidence>
<evidence type="ECO:0000256" key="5">
    <source>
        <dbReference type="ARBA" id="ARBA00022692"/>
    </source>
</evidence>
<feature type="transmembrane region" description="Helical" evidence="16">
    <location>
        <begin position="325"/>
        <end position="347"/>
    </location>
</feature>
<dbReference type="OrthoDB" id="2490525at2"/>
<dbReference type="SFLD" id="SFLDF00027">
    <property type="entry name" value="p-type_atpase"/>
    <property type="match status" value="1"/>
</dbReference>
<keyword evidence="19" id="KW-1185">Reference proteome</keyword>
<name>A0A4V2JQI3_9BACT</name>
<dbReference type="NCBIfam" id="TIGR01511">
    <property type="entry name" value="ATPase-IB1_Cu"/>
    <property type="match status" value="1"/>
</dbReference>
<dbReference type="Gene3D" id="3.40.1110.10">
    <property type="entry name" value="Calcium-transporting ATPase, cytoplasmic domain N"/>
    <property type="match status" value="1"/>
</dbReference>
<dbReference type="InterPro" id="IPR036163">
    <property type="entry name" value="HMA_dom_sf"/>
</dbReference>
<dbReference type="SUPFAM" id="SSF55008">
    <property type="entry name" value="HMA, heavy metal-associated domain"/>
    <property type="match status" value="1"/>
</dbReference>
<gene>
    <name evidence="18" type="ORF">DU473_04775</name>
</gene>
<feature type="transmembrane region" description="Helical" evidence="16">
    <location>
        <begin position="685"/>
        <end position="704"/>
    </location>
</feature>
<dbReference type="PRINTS" id="PR00119">
    <property type="entry name" value="CATATPASE"/>
</dbReference>
<dbReference type="InterPro" id="IPR008250">
    <property type="entry name" value="ATPase_P-typ_transduc_dom_A_sf"/>
</dbReference>
<evidence type="ECO:0000256" key="12">
    <source>
        <dbReference type="ARBA" id="ARBA00037143"/>
    </source>
</evidence>
<dbReference type="AlphaFoldDB" id="A0A4V2JQI3"/>
<feature type="transmembrane region" description="Helical" evidence="16">
    <location>
        <begin position="172"/>
        <end position="191"/>
    </location>
</feature>
<dbReference type="InterPro" id="IPR023298">
    <property type="entry name" value="ATPase_P-typ_TM_dom_sf"/>
</dbReference>
<dbReference type="Gene3D" id="3.30.70.100">
    <property type="match status" value="1"/>
</dbReference>